<dbReference type="CDD" id="cd06261">
    <property type="entry name" value="TM_PBP2"/>
    <property type="match status" value="1"/>
</dbReference>
<evidence type="ECO:0000259" key="8">
    <source>
        <dbReference type="PROSITE" id="PS50928"/>
    </source>
</evidence>
<dbReference type="SUPFAM" id="SSF161098">
    <property type="entry name" value="MetI-like"/>
    <property type="match status" value="1"/>
</dbReference>
<dbReference type="GO" id="GO:0005886">
    <property type="term" value="C:plasma membrane"/>
    <property type="evidence" value="ECO:0007669"/>
    <property type="project" value="UniProtKB-SubCell"/>
</dbReference>
<evidence type="ECO:0000313" key="9">
    <source>
        <dbReference type="EMBL" id="OCL27253.1"/>
    </source>
</evidence>
<proteinExistence type="inferred from homology"/>
<evidence type="ECO:0000313" key="10">
    <source>
        <dbReference type="Proteomes" id="UP000093514"/>
    </source>
</evidence>
<comment type="similarity">
    <text evidence="7">Belongs to the binding-protein-dependent transport system permease family.</text>
</comment>
<dbReference type="PROSITE" id="PS50928">
    <property type="entry name" value="ABC_TM1"/>
    <property type="match status" value="1"/>
</dbReference>
<comment type="subcellular location">
    <subcellularLocation>
        <location evidence="1 7">Cell membrane</location>
        <topology evidence="1 7">Multi-pass membrane protein</topology>
    </subcellularLocation>
</comment>
<dbReference type="OrthoDB" id="9795403at2"/>
<organism evidence="9 10">
    <name type="scientific">Orenia metallireducens</name>
    <dbReference type="NCBI Taxonomy" id="1413210"/>
    <lineage>
        <taxon>Bacteria</taxon>
        <taxon>Bacillati</taxon>
        <taxon>Bacillota</taxon>
        <taxon>Clostridia</taxon>
        <taxon>Halanaerobiales</taxon>
        <taxon>Halobacteroidaceae</taxon>
        <taxon>Orenia</taxon>
    </lineage>
</organism>
<sequence length="283" mass="31346">MANDLIYQDMQGCSERADIFKLKERKKLDLTEILIWGIMIFNLLFISLIILSLFLKSSIGDVITVIKDLNTLRSIKITISSIFCSGVMTIFIGVPFAYVMAQRRGKVYRIINMILNLPLVMPPTVAGLALLMAFGRRGAFANVIRAFGLDIPFSFVALIIVQVFVMLPLFTQALRSGFEAIDQDIKEAAMVFGAGEKELLFLIYLPLSIRAFMTGLIMACLRAAGEFGATMMFAGNLSGKTQTLSTAIYILSQRDLGQSISLAVVLILIFLIPLLVLELKLKE</sequence>
<feature type="transmembrane region" description="Helical" evidence="7">
    <location>
        <begin position="259"/>
        <end position="277"/>
    </location>
</feature>
<keyword evidence="2 7" id="KW-0813">Transport</keyword>
<reference evidence="10" key="1">
    <citation type="submission" date="2016-07" db="EMBL/GenBank/DDBJ databases">
        <authorList>
            <person name="Florea S."/>
            <person name="Webb J.S."/>
            <person name="Jaromczyk J."/>
            <person name="Schardl C.L."/>
        </authorList>
    </citation>
    <scope>NUCLEOTIDE SEQUENCE [LARGE SCALE GENOMIC DNA]</scope>
    <source>
        <strain evidence="10">Z6</strain>
    </source>
</reference>
<evidence type="ECO:0000256" key="1">
    <source>
        <dbReference type="ARBA" id="ARBA00004651"/>
    </source>
</evidence>
<feature type="transmembrane region" description="Helical" evidence="7">
    <location>
        <begin position="33"/>
        <end position="55"/>
    </location>
</feature>
<dbReference type="EMBL" id="LWDV01000008">
    <property type="protein sequence ID" value="OCL27253.1"/>
    <property type="molecule type" value="Genomic_DNA"/>
</dbReference>
<dbReference type="Pfam" id="PF00528">
    <property type="entry name" value="BPD_transp_1"/>
    <property type="match status" value="1"/>
</dbReference>
<comment type="caution">
    <text evidence="9">The sequence shown here is derived from an EMBL/GenBank/DDBJ whole genome shotgun (WGS) entry which is preliminary data.</text>
</comment>
<feature type="transmembrane region" description="Helical" evidence="7">
    <location>
        <begin position="113"/>
        <end position="135"/>
    </location>
</feature>
<reference evidence="9 10" key="2">
    <citation type="submission" date="2016-08" db="EMBL/GenBank/DDBJ databases">
        <title>Orenia metallireducens sp. nov. strain Z6, a Novel Metal-reducing Firmicute from the Deep Subsurface.</title>
        <authorList>
            <person name="Maxim B.I."/>
            <person name="Kenneth K."/>
            <person name="Flynn T.M."/>
            <person name="Oloughlin E.J."/>
            <person name="Locke R.A."/>
            <person name="Weber J.R."/>
            <person name="Egan S.M."/>
            <person name="Mackie R.I."/>
            <person name="Cann I.K."/>
        </authorList>
    </citation>
    <scope>NUCLEOTIDE SEQUENCE [LARGE SCALE GENOMIC DNA]</scope>
    <source>
        <strain evidence="9 10">Z6</strain>
    </source>
</reference>
<keyword evidence="4 7" id="KW-0812">Transmembrane</keyword>
<keyword evidence="10" id="KW-1185">Reference proteome</keyword>
<evidence type="ECO:0000256" key="6">
    <source>
        <dbReference type="ARBA" id="ARBA00023136"/>
    </source>
</evidence>
<dbReference type="RefSeq" id="WP_068716947.1">
    <property type="nucleotide sequence ID" value="NZ_LWDV01000008.1"/>
</dbReference>
<dbReference type="InterPro" id="IPR035906">
    <property type="entry name" value="MetI-like_sf"/>
</dbReference>
<evidence type="ECO:0000256" key="3">
    <source>
        <dbReference type="ARBA" id="ARBA00022475"/>
    </source>
</evidence>
<accession>A0A1C0AAG3</accession>
<dbReference type="Proteomes" id="UP000093514">
    <property type="component" value="Unassembled WGS sequence"/>
</dbReference>
<evidence type="ECO:0000256" key="7">
    <source>
        <dbReference type="RuleBase" id="RU363032"/>
    </source>
</evidence>
<keyword evidence="3" id="KW-1003">Cell membrane</keyword>
<dbReference type="GO" id="GO:0055085">
    <property type="term" value="P:transmembrane transport"/>
    <property type="evidence" value="ECO:0007669"/>
    <property type="project" value="InterPro"/>
</dbReference>
<evidence type="ECO:0000256" key="5">
    <source>
        <dbReference type="ARBA" id="ARBA00022989"/>
    </source>
</evidence>
<dbReference type="Gene3D" id="1.10.3720.10">
    <property type="entry name" value="MetI-like"/>
    <property type="match status" value="1"/>
</dbReference>
<dbReference type="PANTHER" id="PTHR30183:SF3">
    <property type="entry name" value="MOLYBDENUM TRANSPORT SYSTEM PERMEASE PROTEIN MODB"/>
    <property type="match status" value="1"/>
</dbReference>
<dbReference type="AlphaFoldDB" id="A0A1C0AAG3"/>
<feature type="transmembrane region" description="Helical" evidence="7">
    <location>
        <begin position="75"/>
        <end position="101"/>
    </location>
</feature>
<feature type="transmembrane region" description="Helical" evidence="7">
    <location>
        <begin position="155"/>
        <end position="178"/>
    </location>
</feature>
<keyword evidence="5 7" id="KW-1133">Transmembrane helix</keyword>
<feature type="transmembrane region" description="Helical" evidence="7">
    <location>
        <begin position="199"/>
        <end position="224"/>
    </location>
</feature>
<name>A0A1C0AAG3_9FIRM</name>
<gene>
    <name evidence="9" type="ORF">U472_07235</name>
</gene>
<feature type="domain" description="ABC transmembrane type-1" evidence="8">
    <location>
        <begin position="75"/>
        <end position="277"/>
    </location>
</feature>
<evidence type="ECO:0000256" key="4">
    <source>
        <dbReference type="ARBA" id="ARBA00022692"/>
    </source>
</evidence>
<evidence type="ECO:0000256" key="2">
    <source>
        <dbReference type="ARBA" id="ARBA00022448"/>
    </source>
</evidence>
<keyword evidence="6 7" id="KW-0472">Membrane</keyword>
<dbReference type="PANTHER" id="PTHR30183">
    <property type="entry name" value="MOLYBDENUM TRANSPORT SYSTEM PERMEASE PROTEIN MODB"/>
    <property type="match status" value="1"/>
</dbReference>
<protein>
    <recommendedName>
        <fullName evidence="8">ABC transmembrane type-1 domain-containing protein</fullName>
    </recommendedName>
</protein>
<dbReference type="InterPro" id="IPR000515">
    <property type="entry name" value="MetI-like"/>
</dbReference>